<keyword evidence="2" id="KW-0808">Transferase</keyword>
<accession>A0A7X4GEY7</accession>
<evidence type="ECO:0000313" key="3">
    <source>
        <dbReference type="Proteomes" id="UP000465810"/>
    </source>
</evidence>
<gene>
    <name evidence="2" type="ORF">GR702_06430</name>
</gene>
<dbReference type="AlphaFoldDB" id="A0A7X4GEY7"/>
<dbReference type="InterPro" id="IPR011009">
    <property type="entry name" value="Kinase-like_dom_sf"/>
</dbReference>
<dbReference type="RefSeq" id="WP_160985130.1">
    <property type="nucleotide sequence ID" value="NZ_WVTD01000003.1"/>
</dbReference>
<dbReference type="EMBL" id="WVTD01000003">
    <property type="protein sequence ID" value="MYL97408.1"/>
    <property type="molecule type" value="Genomic_DNA"/>
</dbReference>
<reference evidence="2 3" key="1">
    <citation type="submission" date="2019-12" db="EMBL/GenBank/DDBJ databases">
        <authorList>
            <person name="Feng G."/>
            <person name="Zhu H."/>
        </authorList>
    </citation>
    <scope>NUCLEOTIDE SEQUENCE [LARGE SCALE GENOMIC DNA]</scope>
    <source>
        <strain evidence="2 3">FGD1</strain>
    </source>
</reference>
<protein>
    <submittedName>
        <fullName evidence="2">Phosphotransferase</fullName>
    </submittedName>
</protein>
<dbReference type="Pfam" id="PF01636">
    <property type="entry name" value="APH"/>
    <property type="match status" value="1"/>
</dbReference>
<dbReference type="Proteomes" id="UP000465810">
    <property type="component" value="Unassembled WGS sequence"/>
</dbReference>
<dbReference type="InterPro" id="IPR002575">
    <property type="entry name" value="Aminoglycoside_PTrfase"/>
</dbReference>
<evidence type="ECO:0000259" key="1">
    <source>
        <dbReference type="Pfam" id="PF01636"/>
    </source>
</evidence>
<organism evidence="2 3">
    <name type="scientific">Novosphingobium silvae</name>
    <dbReference type="NCBI Taxonomy" id="2692619"/>
    <lineage>
        <taxon>Bacteria</taxon>
        <taxon>Pseudomonadati</taxon>
        <taxon>Pseudomonadota</taxon>
        <taxon>Alphaproteobacteria</taxon>
        <taxon>Sphingomonadales</taxon>
        <taxon>Sphingomonadaceae</taxon>
        <taxon>Novosphingobium</taxon>
    </lineage>
</organism>
<name>A0A7X4GEY7_9SPHN</name>
<proteinExistence type="predicted"/>
<sequence>MSQVLERQVPSQPQIEVPTTLEGALDAAWLARALAEVTAGRAITDVRQVEVIRTVATKVRMEVTFADGQALGLCLKGLLDVDAMTARGGPTCVLEAEFYNKVAPLVDVRVPDCLATVIDRDGQQAVTIMRDLIVDGATFCSALDPFTPDDALASLDQLARLHARSSFLSGADWIRPRASELARMTYVTPEALQELLDGPRGTHLSPRVRSAANLAAAMAELAARDGGRPQFMIHGDAHAGNVFRGAEGIGVIDWQLLQRGGWALDVAYHLNAVLPVEVAEVEERRLMGEYLTMMRGHGMAMPDEESAWAQYRESVVYGYYLWAITRRVDPPVIVQFVERLGKAVMRHDSFGMLGLA</sequence>
<keyword evidence="3" id="KW-1185">Reference proteome</keyword>
<dbReference type="Gene3D" id="3.90.1200.10">
    <property type="match status" value="1"/>
</dbReference>
<dbReference type="SUPFAM" id="SSF56112">
    <property type="entry name" value="Protein kinase-like (PK-like)"/>
    <property type="match status" value="1"/>
</dbReference>
<comment type="caution">
    <text evidence="2">The sequence shown here is derived from an EMBL/GenBank/DDBJ whole genome shotgun (WGS) entry which is preliminary data.</text>
</comment>
<evidence type="ECO:0000313" key="2">
    <source>
        <dbReference type="EMBL" id="MYL97408.1"/>
    </source>
</evidence>
<dbReference type="GO" id="GO:0016740">
    <property type="term" value="F:transferase activity"/>
    <property type="evidence" value="ECO:0007669"/>
    <property type="project" value="UniProtKB-KW"/>
</dbReference>
<feature type="domain" description="Aminoglycoside phosphotransferase" evidence="1">
    <location>
        <begin position="92"/>
        <end position="278"/>
    </location>
</feature>